<proteinExistence type="inferred from homology"/>
<accession>A0A3S0WXK4</accession>
<dbReference type="Proteomes" id="UP000274358">
    <property type="component" value="Unassembled WGS sequence"/>
</dbReference>
<dbReference type="PANTHER" id="PTHR33420">
    <property type="entry name" value="FIMBRIAL SUBUNIT ELFA-RELATED"/>
    <property type="match status" value="1"/>
</dbReference>
<keyword evidence="4" id="KW-0281">Fimbrium</keyword>
<organism evidence="6 7">
    <name type="scientific">Dyella choica</name>
    <dbReference type="NCBI Taxonomy" id="1927959"/>
    <lineage>
        <taxon>Bacteria</taxon>
        <taxon>Pseudomonadati</taxon>
        <taxon>Pseudomonadota</taxon>
        <taxon>Gammaproteobacteria</taxon>
        <taxon>Lysobacterales</taxon>
        <taxon>Rhodanobacteraceae</taxon>
        <taxon>Dyella</taxon>
    </lineage>
</organism>
<evidence type="ECO:0000256" key="3">
    <source>
        <dbReference type="ARBA" id="ARBA00022729"/>
    </source>
</evidence>
<dbReference type="EMBL" id="RYYV01000003">
    <property type="protein sequence ID" value="RUL78238.1"/>
    <property type="molecule type" value="Genomic_DNA"/>
</dbReference>
<dbReference type="GO" id="GO:0043709">
    <property type="term" value="P:cell adhesion involved in single-species biofilm formation"/>
    <property type="evidence" value="ECO:0007669"/>
    <property type="project" value="TreeGrafter"/>
</dbReference>
<dbReference type="Pfam" id="PF00419">
    <property type="entry name" value="Fimbrial"/>
    <property type="match status" value="1"/>
</dbReference>
<dbReference type="RefSeq" id="WP_126683674.1">
    <property type="nucleotide sequence ID" value="NZ_RYYV01000003.1"/>
</dbReference>
<evidence type="ECO:0000256" key="2">
    <source>
        <dbReference type="ARBA" id="ARBA00006671"/>
    </source>
</evidence>
<comment type="similarity">
    <text evidence="2">Belongs to the fimbrial protein family.</text>
</comment>
<dbReference type="AlphaFoldDB" id="A0A3S0WXK4"/>
<comment type="subcellular location">
    <subcellularLocation>
        <location evidence="1">Fimbrium</location>
    </subcellularLocation>
</comment>
<keyword evidence="3" id="KW-0732">Signal</keyword>
<dbReference type="InterPro" id="IPR008966">
    <property type="entry name" value="Adhesion_dom_sf"/>
</dbReference>
<evidence type="ECO:0000313" key="6">
    <source>
        <dbReference type="EMBL" id="RUL78238.1"/>
    </source>
</evidence>
<dbReference type="Gene3D" id="2.60.40.3310">
    <property type="match status" value="1"/>
</dbReference>
<dbReference type="InterPro" id="IPR050263">
    <property type="entry name" value="Bact_Fimbrial_Adh_Pro"/>
</dbReference>
<comment type="caution">
    <text evidence="6">The sequence shown here is derived from an EMBL/GenBank/DDBJ whole genome shotgun (WGS) entry which is preliminary data.</text>
</comment>
<dbReference type="PANTHER" id="PTHR33420:SF3">
    <property type="entry name" value="FIMBRIAL SUBUNIT ELFA"/>
    <property type="match status" value="1"/>
</dbReference>
<dbReference type="OrthoDB" id="5953210at2"/>
<sequence>MKCFHANQPTRFGIAFQLMALVLFYVGSKGAWAAASCVGEARVYEIYFPTSISVPRDAPVGTLLTPWKTTAGSVQWTCTVTNAYLGAAATTSAYNQASGVTTTYNGATVSVYKTNVAGVGIALAHRDLMGVSWKGWLDLKNYWYGGWWGNWTTGINWGVQVVSALVKTDAIAATGRIPAVTVAQTAVVTTREGGGPADPASPVPNTLSYHNIAAPISIVPLSCTVPDVAVDLGEVATAGFKGVGSSAGNRNFNFNLNNCPAGMRSVSLQVHPTNGILAGTVDVAKLNANSSAKGVGVKLQWANGNPLTLDAKSQVADYQGQAISIPLKWNAAYYQADKIIQPGTANASFEVTLFYE</sequence>
<evidence type="ECO:0000313" key="7">
    <source>
        <dbReference type="Proteomes" id="UP000274358"/>
    </source>
</evidence>
<protein>
    <submittedName>
        <fullName evidence="6">Type 1 fimbrial protein</fullName>
    </submittedName>
</protein>
<gene>
    <name evidence="6" type="ORF">EKH80_05215</name>
</gene>
<name>A0A3S0WXK4_9GAMM</name>
<dbReference type="InterPro" id="IPR000259">
    <property type="entry name" value="Adhesion_dom_fimbrial"/>
</dbReference>
<evidence type="ECO:0000256" key="4">
    <source>
        <dbReference type="ARBA" id="ARBA00023263"/>
    </source>
</evidence>
<dbReference type="SUPFAM" id="SSF49401">
    <property type="entry name" value="Bacterial adhesins"/>
    <property type="match status" value="1"/>
</dbReference>
<dbReference type="Gene3D" id="2.60.40.1090">
    <property type="entry name" value="Fimbrial-type adhesion domain"/>
    <property type="match status" value="1"/>
</dbReference>
<evidence type="ECO:0000259" key="5">
    <source>
        <dbReference type="Pfam" id="PF00419"/>
    </source>
</evidence>
<reference evidence="6 7" key="1">
    <citation type="submission" date="2018-12" db="EMBL/GenBank/DDBJ databases">
        <title>Dyella dinghuensis sp. nov. DHOA06 and Dyella choica sp. nov. 4M-K27, isolated from forest soil.</title>
        <authorList>
            <person name="Qiu L.-H."/>
            <person name="Gao Z.-H."/>
        </authorList>
    </citation>
    <scope>NUCLEOTIDE SEQUENCE [LARGE SCALE GENOMIC DNA]</scope>
    <source>
        <strain evidence="6 7">4M-K27</strain>
    </source>
</reference>
<keyword evidence="7" id="KW-1185">Reference proteome</keyword>
<feature type="domain" description="Fimbrial-type adhesion" evidence="5">
    <location>
        <begin position="218"/>
        <end position="355"/>
    </location>
</feature>
<dbReference type="InterPro" id="IPR036937">
    <property type="entry name" value="Adhesion_dom_fimbrial_sf"/>
</dbReference>
<evidence type="ECO:0000256" key="1">
    <source>
        <dbReference type="ARBA" id="ARBA00004561"/>
    </source>
</evidence>
<dbReference type="GO" id="GO:0009289">
    <property type="term" value="C:pilus"/>
    <property type="evidence" value="ECO:0007669"/>
    <property type="project" value="UniProtKB-SubCell"/>
</dbReference>